<dbReference type="Proteomes" id="UP000178089">
    <property type="component" value="Unassembled WGS sequence"/>
</dbReference>
<dbReference type="InterPro" id="IPR007472">
    <property type="entry name" value="N-end_Aminoacyl_Trfase_C"/>
</dbReference>
<dbReference type="SUPFAM" id="SSF55729">
    <property type="entry name" value="Acyl-CoA N-acyltransferases (Nat)"/>
    <property type="match status" value="1"/>
</dbReference>
<sequence>MNYLHWQEKTITDFSEKNISELYSNGFVFTRTGKGVMHQTRSVRIDLAKFELSSENRRILRKVDNVALQEIVLPYDEYHWSLGRLAQYFYEKKFGPGVMSAFKIKEMITSPEKSNYNSLLIFSDAHGLIGYTICYLNSEIMHYSYPFYDMEKSSRDMGLGMMTKTILYAKGKGLKYIYLGSLQRPNDTYKMQFTGLEWFDGEKWSTDEKEVREILAKAE</sequence>
<dbReference type="AlphaFoldDB" id="A0A1G2MZW7"/>
<accession>A0A1G2MZW7</accession>
<dbReference type="InterPro" id="IPR016181">
    <property type="entry name" value="Acyl_CoA_acyltransferase"/>
</dbReference>
<evidence type="ECO:0000313" key="2">
    <source>
        <dbReference type="EMBL" id="OHA29436.1"/>
    </source>
</evidence>
<evidence type="ECO:0000259" key="1">
    <source>
        <dbReference type="Pfam" id="PF04377"/>
    </source>
</evidence>
<gene>
    <name evidence="2" type="ORF">A3F51_00155</name>
</gene>
<evidence type="ECO:0000313" key="3">
    <source>
        <dbReference type="Proteomes" id="UP000178089"/>
    </source>
</evidence>
<organism evidence="2 3">
    <name type="scientific">Candidatus Taylorbacteria bacterium RIFCSPHIGHO2_12_FULL_45_16</name>
    <dbReference type="NCBI Taxonomy" id="1802315"/>
    <lineage>
        <taxon>Bacteria</taxon>
        <taxon>Candidatus Tayloriibacteriota</taxon>
    </lineage>
</organism>
<dbReference type="GO" id="GO:0004057">
    <property type="term" value="F:arginyl-tRNA--protein transferase activity"/>
    <property type="evidence" value="ECO:0007669"/>
    <property type="project" value="InterPro"/>
</dbReference>
<protein>
    <recommendedName>
        <fullName evidence="1">N-end rule aminoacyl transferase C-terminal domain-containing protein</fullName>
    </recommendedName>
</protein>
<feature type="domain" description="N-end rule aminoacyl transferase C-terminal" evidence="1">
    <location>
        <begin position="120"/>
        <end position="198"/>
    </location>
</feature>
<dbReference type="Pfam" id="PF04377">
    <property type="entry name" value="ATE_C"/>
    <property type="match status" value="1"/>
</dbReference>
<comment type="caution">
    <text evidence="2">The sequence shown here is derived from an EMBL/GenBank/DDBJ whole genome shotgun (WGS) entry which is preliminary data.</text>
</comment>
<proteinExistence type="predicted"/>
<reference evidence="2 3" key="1">
    <citation type="journal article" date="2016" name="Nat. Commun.">
        <title>Thousands of microbial genomes shed light on interconnected biogeochemical processes in an aquifer system.</title>
        <authorList>
            <person name="Anantharaman K."/>
            <person name="Brown C.T."/>
            <person name="Hug L.A."/>
            <person name="Sharon I."/>
            <person name="Castelle C.J."/>
            <person name="Probst A.J."/>
            <person name="Thomas B.C."/>
            <person name="Singh A."/>
            <person name="Wilkins M.J."/>
            <person name="Karaoz U."/>
            <person name="Brodie E.L."/>
            <person name="Williams K.H."/>
            <person name="Hubbard S.S."/>
            <person name="Banfield J.F."/>
        </authorList>
    </citation>
    <scope>NUCLEOTIDE SEQUENCE [LARGE SCALE GENOMIC DNA]</scope>
</reference>
<dbReference type="EMBL" id="MHRT01000004">
    <property type="protein sequence ID" value="OHA29436.1"/>
    <property type="molecule type" value="Genomic_DNA"/>
</dbReference>
<dbReference type="STRING" id="1802315.A3F51_00155"/>
<name>A0A1G2MZW7_9BACT</name>